<dbReference type="Proteomes" id="UP000236728">
    <property type="component" value="Unassembled WGS sequence"/>
</dbReference>
<dbReference type="RefSeq" id="WP_103931813.1">
    <property type="nucleotide sequence ID" value="NZ_FNVA01000001.1"/>
</dbReference>
<evidence type="ECO:0000313" key="4">
    <source>
        <dbReference type="Proteomes" id="UP000236728"/>
    </source>
</evidence>
<keyword evidence="3" id="KW-0808">Transferase</keyword>
<evidence type="ECO:0000313" key="3">
    <source>
        <dbReference type="EMBL" id="SEF72687.1"/>
    </source>
</evidence>
<keyword evidence="4" id="KW-1185">Reference proteome</keyword>
<dbReference type="GO" id="GO:0016740">
    <property type="term" value="F:transferase activity"/>
    <property type="evidence" value="ECO:0007669"/>
    <property type="project" value="UniProtKB-KW"/>
</dbReference>
<dbReference type="Pfam" id="PF13524">
    <property type="entry name" value="Glyco_trans_1_2"/>
    <property type="match status" value="1"/>
</dbReference>
<proteinExistence type="predicted"/>
<dbReference type="AlphaFoldDB" id="A0A1H5UEH1"/>
<dbReference type="InterPro" id="IPR055259">
    <property type="entry name" value="YkvP/CgeB_Glyco_trans-like"/>
</dbReference>
<dbReference type="OrthoDB" id="9795068at2"/>
<evidence type="ECO:0000259" key="2">
    <source>
        <dbReference type="Pfam" id="PF13524"/>
    </source>
</evidence>
<gene>
    <name evidence="3" type="ORF">SAMN05421819_0962</name>
</gene>
<dbReference type="InterPro" id="IPR015393">
    <property type="entry name" value="DUF1972"/>
</dbReference>
<evidence type="ECO:0000259" key="1">
    <source>
        <dbReference type="Pfam" id="PF09314"/>
    </source>
</evidence>
<dbReference type="PANTHER" id="PTHR12526">
    <property type="entry name" value="GLYCOSYLTRANSFERASE"/>
    <property type="match status" value="1"/>
</dbReference>
<organism evidence="3 4">
    <name type="scientific">Bryocella elongata</name>
    <dbReference type="NCBI Taxonomy" id="863522"/>
    <lineage>
        <taxon>Bacteria</taxon>
        <taxon>Pseudomonadati</taxon>
        <taxon>Acidobacteriota</taxon>
        <taxon>Terriglobia</taxon>
        <taxon>Terriglobales</taxon>
        <taxon>Acidobacteriaceae</taxon>
        <taxon>Bryocella</taxon>
    </lineage>
</organism>
<reference evidence="3 4" key="1">
    <citation type="submission" date="2016-10" db="EMBL/GenBank/DDBJ databases">
        <authorList>
            <person name="de Groot N.N."/>
        </authorList>
    </citation>
    <scope>NUCLEOTIDE SEQUENCE [LARGE SCALE GENOMIC DNA]</scope>
    <source>
        <strain evidence="3 4">DSM 22489</strain>
    </source>
</reference>
<feature type="domain" description="Spore protein YkvP/CgeB glycosyl transferase-like" evidence="2">
    <location>
        <begin position="287"/>
        <end position="368"/>
    </location>
</feature>
<dbReference type="Pfam" id="PF09314">
    <property type="entry name" value="DUF1972"/>
    <property type="match status" value="1"/>
</dbReference>
<dbReference type="EMBL" id="FNVA01000001">
    <property type="protein sequence ID" value="SEF72687.1"/>
    <property type="molecule type" value="Genomic_DNA"/>
</dbReference>
<accession>A0A1H5UEH1</accession>
<dbReference type="SUPFAM" id="SSF53756">
    <property type="entry name" value="UDP-Glycosyltransferase/glycogen phosphorylase"/>
    <property type="match status" value="1"/>
</dbReference>
<sequence>MTSSSQTLLHKKTIRILGTHGVPANYGGFETAAENIALFLRSRGWRVVVYCQGEGNGPVTEDVWQGVERVTIPVDLPGWKGTSKFDWLSIRHACQFKDINLTFGYNTGIYNFWQRLYGIPNVINMDGIEWARSRWGFAKQAILYVNERFAALFGNHLIADHPEIETYLWTRAPKRKISTIAYGADPVQVMDPSGVEALGLKSGGYITLIARPIPENSIAELVKGFSARPRGCNLVVLGSFNPDQDPYHAQVMESASEEVLFPGAIYDKLLVQALRFHGLAYLHGHTVGGTNPSLVEAMAAGNAVIANDNKYNRWVACDGALYFTDAQDVDKHVSSLLADQELRSRLGAASLARFEAEFTWERVAGQYEALLSRYLEPETQSAAALAS</sequence>
<feature type="domain" description="DUF1972" evidence="1">
    <location>
        <begin position="12"/>
        <end position="185"/>
    </location>
</feature>
<protein>
    <submittedName>
        <fullName evidence="3">Glycosyltransferase involved in cell wall bisynthesis</fullName>
    </submittedName>
</protein>
<name>A0A1H5UEH1_9BACT</name>
<dbReference type="Gene3D" id="3.40.50.2000">
    <property type="entry name" value="Glycogen Phosphorylase B"/>
    <property type="match status" value="2"/>
</dbReference>